<dbReference type="EMBL" id="JAENIK010000011">
    <property type="protein sequence ID" value="MBK1816280.1"/>
    <property type="molecule type" value="Genomic_DNA"/>
</dbReference>
<proteinExistence type="predicted"/>
<comment type="caution">
    <text evidence="2">The sequence shown here is derived from an EMBL/GenBank/DDBJ whole genome shotgun (WGS) entry which is preliminary data.</text>
</comment>
<evidence type="ECO:0000313" key="3">
    <source>
        <dbReference type="Proteomes" id="UP000600139"/>
    </source>
</evidence>
<evidence type="ECO:0008006" key="4">
    <source>
        <dbReference type="Google" id="ProtNLM"/>
    </source>
</evidence>
<reference evidence="2" key="1">
    <citation type="submission" date="2021-01" db="EMBL/GenBank/DDBJ databases">
        <title>Modified the classification status of verrucomicrobia.</title>
        <authorList>
            <person name="Feng X."/>
        </authorList>
    </citation>
    <scope>NUCLEOTIDE SEQUENCE</scope>
    <source>
        <strain evidence="2">JCM 18052</strain>
    </source>
</reference>
<name>A0A934R6T5_9BACT</name>
<feature type="signal peptide" evidence="1">
    <location>
        <begin position="1"/>
        <end position="18"/>
    </location>
</feature>
<protein>
    <recommendedName>
        <fullName evidence="4">Integral membrane protein</fullName>
    </recommendedName>
</protein>
<accession>A0A934R6T5</accession>
<dbReference type="AlphaFoldDB" id="A0A934R6T5"/>
<evidence type="ECO:0000256" key="1">
    <source>
        <dbReference type="SAM" id="SignalP"/>
    </source>
</evidence>
<keyword evidence="3" id="KW-1185">Reference proteome</keyword>
<feature type="chain" id="PRO_5037370559" description="Integral membrane protein" evidence="1">
    <location>
        <begin position="19"/>
        <end position="297"/>
    </location>
</feature>
<evidence type="ECO:0000313" key="2">
    <source>
        <dbReference type="EMBL" id="MBK1816280.1"/>
    </source>
</evidence>
<sequence>MKIRHWIAALAFVVTAHAAEKAPEFRLLERNHKLQPSPIKEASGLAISSADPGFMWIINDSGGTPDIHLTTTDGTYRGKVTLKDAKNVDWEDLDSFTLDGKNYLLVADTGDNDSKRKDRTLHILREPALPADGKSLDATAAAVWKIKFQYEGGPRDCESVGVDTQAGKILLISKRTKPPEVYELPLRPSEKAGTLVAKKIGTTSVKPTVTTILPYQDQPCGLDISADNSLAAVVTYHTVFLFPRQPKESWADAFARQPAALAPHHLGQAESVAFSKDGKSIYTVAEGKSSPIRIYQR</sequence>
<keyword evidence="1" id="KW-0732">Signal</keyword>
<dbReference type="Proteomes" id="UP000600139">
    <property type="component" value="Unassembled WGS sequence"/>
</dbReference>
<dbReference type="RefSeq" id="WP_200351225.1">
    <property type="nucleotide sequence ID" value="NZ_BAABHZ010000006.1"/>
</dbReference>
<gene>
    <name evidence="2" type="ORF">JIN84_11705</name>
</gene>
<organism evidence="2 3">
    <name type="scientific">Luteolibacter yonseiensis</name>
    <dbReference type="NCBI Taxonomy" id="1144680"/>
    <lineage>
        <taxon>Bacteria</taxon>
        <taxon>Pseudomonadati</taxon>
        <taxon>Verrucomicrobiota</taxon>
        <taxon>Verrucomicrobiia</taxon>
        <taxon>Verrucomicrobiales</taxon>
        <taxon>Verrucomicrobiaceae</taxon>
        <taxon>Luteolibacter</taxon>
    </lineage>
</organism>
<dbReference type="SUPFAM" id="SSF75011">
    <property type="entry name" value="3-carboxy-cis,cis-mucoante lactonizing enzyme"/>
    <property type="match status" value="1"/>
</dbReference>